<evidence type="ECO:0000313" key="1">
    <source>
        <dbReference type="EMBL" id="KAJ2981772.1"/>
    </source>
</evidence>
<keyword evidence="2" id="KW-1185">Reference proteome</keyword>
<name>A0ACC1NR03_9HYPO</name>
<evidence type="ECO:0000313" key="2">
    <source>
        <dbReference type="Proteomes" id="UP001143910"/>
    </source>
</evidence>
<protein>
    <submittedName>
        <fullName evidence="1">Uncharacterized protein</fullName>
    </submittedName>
</protein>
<organism evidence="1 2">
    <name type="scientific">Zarea fungicola</name>
    <dbReference type="NCBI Taxonomy" id="93591"/>
    <lineage>
        <taxon>Eukaryota</taxon>
        <taxon>Fungi</taxon>
        <taxon>Dikarya</taxon>
        <taxon>Ascomycota</taxon>
        <taxon>Pezizomycotina</taxon>
        <taxon>Sordariomycetes</taxon>
        <taxon>Hypocreomycetidae</taxon>
        <taxon>Hypocreales</taxon>
        <taxon>Cordycipitaceae</taxon>
        <taxon>Zarea</taxon>
    </lineage>
</organism>
<accession>A0ACC1NR03</accession>
<gene>
    <name evidence="1" type="ORF">NQ176_g1821</name>
</gene>
<proteinExistence type="predicted"/>
<comment type="caution">
    <text evidence="1">The sequence shown here is derived from an EMBL/GenBank/DDBJ whole genome shotgun (WGS) entry which is preliminary data.</text>
</comment>
<dbReference type="EMBL" id="JANJQO010000112">
    <property type="protein sequence ID" value="KAJ2981772.1"/>
    <property type="molecule type" value="Genomic_DNA"/>
</dbReference>
<reference evidence="1" key="1">
    <citation type="submission" date="2022-08" db="EMBL/GenBank/DDBJ databases">
        <title>Genome Sequence of Lecanicillium fungicola.</title>
        <authorList>
            <person name="Buettner E."/>
        </authorList>
    </citation>
    <scope>NUCLEOTIDE SEQUENCE</scope>
    <source>
        <strain evidence="1">Babe33</strain>
    </source>
</reference>
<sequence>MPEFGSETDAIDVVKAFPEQVKGRTCKYLHYKRDAAHTSIDGISSKVLITGPSPGGLGAESAISLAHGAPSTIILVGRSAEKCLPTISAIKAINALTEVKFVEAEISSLKSVRKAAHSILEDKSIPSIDVIINNAGVMAIPLARNENGYEMHFACNHLGHFLLTSSLIPKLTPRTGRVVNVSSSGNLYSPVNWDDVHFRGENSYKPFSGYSQSKSAQILFSVALRKRGIKSYALHPGSIGTHLGVHLTPELMEDVTQTIFGLSLEEALKSEEYAKLKTLQQGCATQLVAALDPALDEQDDVFLSDCKPTHKPTLVHARALDEKDAERMWTLSEDLVGESFDF</sequence>
<dbReference type="Proteomes" id="UP001143910">
    <property type="component" value="Unassembled WGS sequence"/>
</dbReference>